<dbReference type="EMBL" id="FOKJ01000069">
    <property type="protein sequence ID" value="SFB52138.1"/>
    <property type="molecule type" value="Genomic_DNA"/>
</dbReference>
<dbReference type="Proteomes" id="UP000198861">
    <property type="component" value="Unassembled WGS sequence"/>
</dbReference>
<dbReference type="Proteomes" id="UP000199579">
    <property type="component" value="Unassembled WGS sequence"/>
</dbReference>
<proteinExistence type="predicted"/>
<evidence type="ECO:0000256" key="1">
    <source>
        <dbReference type="SAM" id="MobiDB-lite"/>
    </source>
</evidence>
<gene>
    <name evidence="2" type="ORF">SAMN04244571_03478</name>
    <name evidence="3" type="ORF">SAMN04244574_03354</name>
</gene>
<keyword evidence="4" id="KW-1185">Reference proteome</keyword>
<sequence>MWDTILARFEKQAPASVMARLALERAMPATWVDDVFETNRQRQYPREQLFSTVVERMSLGCPGAAPFAACRRAPDGQPARIAGGAVRKGQAHRAPGADRFPAKPDRHST</sequence>
<evidence type="ECO:0000313" key="4">
    <source>
        <dbReference type="Proteomes" id="UP000198861"/>
    </source>
</evidence>
<reference evidence="2 4" key="1">
    <citation type="submission" date="2016-10" db="EMBL/GenBank/DDBJ databases">
        <authorList>
            <person name="Varghese N."/>
            <person name="Submissions S."/>
        </authorList>
    </citation>
    <scope>NUCLEOTIDE SEQUENCE [LARGE SCALE GENOMIC DNA]</scope>
    <source>
        <strain evidence="2 4">DSM 282</strain>
    </source>
</reference>
<dbReference type="AlphaFoldDB" id="A0A1I4FFY5"/>
<evidence type="ECO:0000313" key="3">
    <source>
        <dbReference type="EMBL" id="SFL16379.1"/>
    </source>
</evidence>
<protein>
    <submittedName>
        <fullName evidence="3">Uncharacterized protein</fullName>
    </submittedName>
</protein>
<feature type="compositionally biased region" description="Basic and acidic residues" evidence="1">
    <location>
        <begin position="100"/>
        <end position="109"/>
    </location>
</feature>
<evidence type="ECO:0000313" key="2">
    <source>
        <dbReference type="EMBL" id="SFB52138.1"/>
    </source>
</evidence>
<reference evidence="3 5" key="2">
    <citation type="submission" date="2016-10" db="EMBL/GenBank/DDBJ databases">
        <authorList>
            <person name="de Groot N.N."/>
        </authorList>
    </citation>
    <scope>NUCLEOTIDE SEQUENCE [LARGE SCALE GENOMIC DNA]</scope>
    <source>
        <strain evidence="3 5">DSM 381</strain>
    </source>
</reference>
<organism evidence="3 5">
    <name type="scientific">Azotobacter beijerinckii</name>
    <dbReference type="NCBI Taxonomy" id="170623"/>
    <lineage>
        <taxon>Bacteria</taxon>
        <taxon>Pseudomonadati</taxon>
        <taxon>Pseudomonadota</taxon>
        <taxon>Gammaproteobacteria</taxon>
        <taxon>Pseudomonadales</taxon>
        <taxon>Pseudomonadaceae</taxon>
        <taxon>Azotobacter</taxon>
    </lineage>
</organism>
<evidence type="ECO:0000313" key="5">
    <source>
        <dbReference type="Proteomes" id="UP000199579"/>
    </source>
</evidence>
<accession>A0A1I4FFY5</accession>
<feature type="region of interest" description="Disordered" evidence="1">
    <location>
        <begin position="83"/>
        <end position="109"/>
    </location>
</feature>
<dbReference type="EMBL" id="FOSX01000066">
    <property type="protein sequence ID" value="SFL16379.1"/>
    <property type="molecule type" value="Genomic_DNA"/>
</dbReference>
<name>A0A1I4FFY5_9GAMM</name>